<dbReference type="EMBL" id="OV696691">
    <property type="protein sequence ID" value="CAH1268649.1"/>
    <property type="molecule type" value="Genomic_DNA"/>
</dbReference>
<evidence type="ECO:0000313" key="3">
    <source>
        <dbReference type="EMBL" id="CAH1268649.1"/>
    </source>
</evidence>
<dbReference type="Pfam" id="PF00144">
    <property type="entry name" value="Beta-lactamase"/>
    <property type="match status" value="1"/>
</dbReference>
<feature type="chain" id="PRO_5035433348" evidence="1">
    <location>
        <begin position="24"/>
        <end position="575"/>
    </location>
</feature>
<accession>A0A8K0A6D6</accession>
<evidence type="ECO:0000256" key="1">
    <source>
        <dbReference type="SAM" id="SignalP"/>
    </source>
</evidence>
<dbReference type="InterPro" id="IPR001466">
    <property type="entry name" value="Beta-lactam-related"/>
</dbReference>
<evidence type="ECO:0000313" key="4">
    <source>
        <dbReference type="Proteomes" id="UP000838412"/>
    </source>
</evidence>
<dbReference type="PANTHER" id="PTHR46825">
    <property type="entry name" value="D-ALANYL-D-ALANINE-CARBOXYPEPTIDASE/ENDOPEPTIDASE AMPH"/>
    <property type="match status" value="1"/>
</dbReference>
<proteinExistence type="predicted"/>
<sequence length="575" mass="63347">MAETFVVLLTMLAAVLSPSAVAAATLGEELADLDNFIQTLVACRSDSVPGLTISVVKNGQVVFAKGYGRRDSNQRLPVNNETLFGVASVTKSFTVALLADILAEKGDVTWDTPLVNILGEDFRFQDEFRTKEATLRDLLAHTMGLQKFPKDVLQFGTAVDRTEAARRIRYYSEVHPFRTAFYYSNVLYTLAGHVAERLAGKPYEQLLRERIFLPLGMSDTTFLSEALEEDNFSNFAESYGVYNKDGRSLPVNREIYRIMKLLAPAGGVVSNAGDMARYMQYHLRPAGAGPDGEPNDLLREAHTVQFLSNPEGEEKGREIFRPQFPVGVMDKGEGLGLIVGNYRGYRRLHHVGRLFGFTSLMTLFPDQSGGVFTSVNGPVFRLDRDVHRVLHYRVADMLLGLDPWLNTTTACSYPHPWDTRPADPLPAPPATSRDFPRDKRDYVGSYGNQVFGNLTIFLNSADGTLRFTAGLLGRGVILSLNATNSVLLKGPPDMFAPVQVFYEEEGGAIHRLVVPGVPPEPAVVYKRGLKLTDEEGSHREGGDTSGSVSGAETTVYGARSYRPLLAVFLLAFAFI</sequence>
<gene>
    <name evidence="3" type="primary">LACTB</name>
    <name evidence="3" type="ORF">BLAG_LOCUS21521</name>
</gene>
<reference evidence="3" key="1">
    <citation type="submission" date="2022-01" db="EMBL/GenBank/DDBJ databases">
        <authorList>
            <person name="Braso-Vives M."/>
        </authorList>
    </citation>
    <scope>NUCLEOTIDE SEQUENCE</scope>
</reference>
<dbReference type="SUPFAM" id="SSF56601">
    <property type="entry name" value="beta-lactamase/transpeptidase-like"/>
    <property type="match status" value="1"/>
</dbReference>
<protein>
    <submittedName>
        <fullName evidence="3">LACTB protein</fullName>
    </submittedName>
</protein>
<dbReference type="PANTHER" id="PTHR46825:SF15">
    <property type="entry name" value="BETA-LACTAMASE-RELATED DOMAIN-CONTAINING PROTEIN"/>
    <property type="match status" value="1"/>
</dbReference>
<dbReference type="Proteomes" id="UP000838412">
    <property type="component" value="Chromosome 6"/>
</dbReference>
<feature type="domain" description="Beta-lactamase-related" evidence="2">
    <location>
        <begin position="34"/>
        <end position="380"/>
    </location>
</feature>
<evidence type="ECO:0000259" key="2">
    <source>
        <dbReference type="Pfam" id="PF00144"/>
    </source>
</evidence>
<keyword evidence="4" id="KW-1185">Reference proteome</keyword>
<dbReference type="InterPro" id="IPR012338">
    <property type="entry name" value="Beta-lactam/transpept-like"/>
</dbReference>
<keyword evidence="1" id="KW-0732">Signal</keyword>
<dbReference type="OrthoDB" id="5946976at2759"/>
<dbReference type="InterPro" id="IPR050491">
    <property type="entry name" value="AmpC-like"/>
</dbReference>
<organism evidence="3 4">
    <name type="scientific">Branchiostoma lanceolatum</name>
    <name type="common">Common lancelet</name>
    <name type="synonym">Amphioxus lanceolatum</name>
    <dbReference type="NCBI Taxonomy" id="7740"/>
    <lineage>
        <taxon>Eukaryota</taxon>
        <taxon>Metazoa</taxon>
        <taxon>Chordata</taxon>
        <taxon>Cephalochordata</taxon>
        <taxon>Leptocardii</taxon>
        <taxon>Amphioxiformes</taxon>
        <taxon>Branchiostomatidae</taxon>
        <taxon>Branchiostoma</taxon>
    </lineage>
</organism>
<dbReference type="AlphaFoldDB" id="A0A8K0A6D6"/>
<feature type="signal peptide" evidence="1">
    <location>
        <begin position="1"/>
        <end position="23"/>
    </location>
</feature>
<name>A0A8K0A6D6_BRALA</name>
<dbReference type="Gene3D" id="3.40.710.10">
    <property type="entry name" value="DD-peptidase/beta-lactamase superfamily"/>
    <property type="match status" value="1"/>
</dbReference>